<feature type="domain" description="Nuclear receptor" evidence="11">
    <location>
        <begin position="7"/>
        <end position="82"/>
    </location>
</feature>
<dbReference type="Proteomes" id="UP000659654">
    <property type="component" value="Unassembled WGS sequence"/>
</dbReference>
<evidence type="ECO:0000256" key="2">
    <source>
        <dbReference type="ARBA" id="ARBA00005993"/>
    </source>
</evidence>
<evidence type="ECO:0000256" key="9">
    <source>
        <dbReference type="ARBA" id="ARBA00023170"/>
    </source>
</evidence>
<reference evidence="13" key="2">
    <citation type="submission" date="2020-09" db="EMBL/GenBank/DDBJ databases">
        <authorList>
            <person name="Kikuchi T."/>
        </authorList>
    </citation>
    <scope>NUCLEOTIDE SEQUENCE</scope>
    <source>
        <strain evidence="13">Ka4C1</strain>
    </source>
</reference>
<evidence type="ECO:0000256" key="1">
    <source>
        <dbReference type="ARBA" id="ARBA00004123"/>
    </source>
</evidence>
<comment type="subcellular location">
    <subcellularLocation>
        <location evidence="1">Nucleus</location>
    </subcellularLocation>
</comment>
<keyword evidence="3" id="KW-0479">Metal-binding</keyword>
<evidence type="ECO:0000313" key="14">
    <source>
        <dbReference type="Proteomes" id="UP000095284"/>
    </source>
</evidence>
<evidence type="ECO:0000256" key="6">
    <source>
        <dbReference type="ARBA" id="ARBA00023015"/>
    </source>
</evidence>
<dbReference type="InterPro" id="IPR013088">
    <property type="entry name" value="Znf_NHR/GATA"/>
</dbReference>
<evidence type="ECO:0000256" key="10">
    <source>
        <dbReference type="ARBA" id="ARBA00023242"/>
    </source>
</evidence>
<evidence type="ECO:0000256" key="7">
    <source>
        <dbReference type="ARBA" id="ARBA00023125"/>
    </source>
</evidence>
<dbReference type="SUPFAM" id="SSF48508">
    <property type="entry name" value="Nuclear receptor ligand-binding domain"/>
    <property type="match status" value="1"/>
</dbReference>
<evidence type="ECO:0000313" key="13">
    <source>
        <dbReference type="EMBL" id="CAD5213702.1"/>
    </source>
</evidence>
<dbReference type="EMBL" id="CAJFDI010000002">
    <property type="protein sequence ID" value="CAD5213702.1"/>
    <property type="molecule type" value="Genomic_DNA"/>
</dbReference>
<dbReference type="GO" id="GO:0005634">
    <property type="term" value="C:nucleus"/>
    <property type="evidence" value="ECO:0007669"/>
    <property type="project" value="UniProtKB-SubCell"/>
</dbReference>
<dbReference type="Pfam" id="PF00104">
    <property type="entry name" value="Hormone_recep"/>
    <property type="match status" value="1"/>
</dbReference>
<evidence type="ECO:0000256" key="3">
    <source>
        <dbReference type="ARBA" id="ARBA00022723"/>
    </source>
</evidence>
<keyword evidence="9" id="KW-0675">Receptor</keyword>
<dbReference type="Pfam" id="PF00105">
    <property type="entry name" value="zf-C4"/>
    <property type="match status" value="1"/>
</dbReference>
<proteinExistence type="inferred from homology"/>
<dbReference type="PANTHER" id="PTHR46011">
    <property type="entry name" value="NUCLEAR HORMONE RECEPTOR FAMILY MEMBER NHR-86-RELATED"/>
    <property type="match status" value="1"/>
</dbReference>
<organism evidence="14 16">
    <name type="scientific">Bursaphelenchus xylophilus</name>
    <name type="common">Pinewood nematode worm</name>
    <name type="synonym">Aphelenchoides xylophilus</name>
    <dbReference type="NCBI Taxonomy" id="6326"/>
    <lineage>
        <taxon>Eukaryota</taxon>
        <taxon>Metazoa</taxon>
        <taxon>Ecdysozoa</taxon>
        <taxon>Nematoda</taxon>
        <taxon>Chromadorea</taxon>
        <taxon>Rhabditida</taxon>
        <taxon>Tylenchina</taxon>
        <taxon>Tylenchomorpha</taxon>
        <taxon>Aphelenchoidea</taxon>
        <taxon>Aphelenchoididae</taxon>
        <taxon>Bursaphelenchus</taxon>
    </lineage>
</organism>
<dbReference type="GO" id="GO:0008270">
    <property type="term" value="F:zinc ion binding"/>
    <property type="evidence" value="ECO:0007669"/>
    <property type="project" value="UniProtKB-KW"/>
</dbReference>
<comment type="similarity">
    <text evidence="2">Belongs to the nuclear hormone receptor family.</text>
</comment>
<dbReference type="SUPFAM" id="SSF57716">
    <property type="entry name" value="Glucocorticoid receptor-like (DNA-binding domain)"/>
    <property type="match status" value="1"/>
</dbReference>
<reference evidence="16" key="1">
    <citation type="submission" date="2016-11" db="UniProtKB">
        <authorList>
            <consortium name="WormBaseParasite"/>
        </authorList>
    </citation>
    <scope>IDENTIFICATION</scope>
</reference>
<dbReference type="AlphaFoldDB" id="A0A1I7SD08"/>
<keyword evidence="6" id="KW-0805">Transcription regulation</keyword>
<dbReference type="PROSITE" id="PS51843">
    <property type="entry name" value="NR_LBD"/>
    <property type="match status" value="1"/>
</dbReference>
<dbReference type="Gene3D" id="1.10.565.10">
    <property type="entry name" value="Retinoid X Receptor"/>
    <property type="match status" value="1"/>
</dbReference>
<dbReference type="WBParaSite" id="BXY_1091200.1">
    <property type="protein sequence ID" value="BXY_1091200.1"/>
    <property type="gene ID" value="BXY_1091200"/>
</dbReference>
<dbReference type="SMART" id="SM00399">
    <property type="entry name" value="ZnF_C4"/>
    <property type="match status" value="1"/>
</dbReference>
<feature type="domain" description="NR LBD" evidence="12">
    <location>
        <begin position="126"/>
        <end position="376"/>
    </location>
</feature>
<dbReference type="SMR" id="A0A1I7SD08"/>
<evidence type="ECO:0000259" key="11">
    <source>
        <dbReference type="PROSITE" id="PS51030"/>
    </source>
</evidence>
<evidence type="ECO:0000256" key="4">
    <source>
        <dbReference type="ARBA" id="ARBA00022771"/>
    </source>
</evidence>
<dbReference type="PRINTS" id="PR00047">
    <property type="entry name" value="STROIDFINGER"/>
</dbReference>
<dbReference type="InterPro" id="IPR000536">
    <property type="entry name" value="Nucl_hrmn_rcpt_lig-bd"/>
</dbReference>
<evidence type="ECO:0000313" key="15">
    <source>
        <dbReference type="Proteomes" id="UP000659654"/>
    </source>
</evidence>
<dbReference type="PROSITE" id="PS51030">
    <property type="entry name" value="NUCLEAR_REC_DBD_2"/>
    <property type="match status" value="1"/>
</dbReference>
<sequence>MSQGSPTYECAVCGEKHNGKHFGVQACRACSSFYRRSLVERKVYKCRGNGKCPVSNEMRNSCRACRLRRCKQVGMIGARIRSVEIVEESPSCSKDGSTALDITKNMENPSQIFFHPSNCPTNYLEKFEAHYRNFCSAERSMYIIENPEDLFSTFESMKFKPITRSEQMRMERGTVSLVHRFLLDTTTVYQELTHDNKVKIMKIFLYEFLCLHRAFVSAKAYRKEAQPRIILHYGYYWDVGSAEIFFEGCERLDEHMKFIVPIIESLLVTVNKMKDLNLTETELMMMAMLMFYNNLHNLQMDTPEAQKVVDDIHTEFMYYISSHYGITSLGPRLGCLQRFMHHIVKQASDFRESMFLARIFFPDAGTEVWENLDIYDDLSKPLQEFRYRGGSSST</sequence>
<dbReference type="InterPro" id="IPR049636">
    <property type="entry name" value="HNF4-like_DBD"/>
</dbReference>
<dbReference type="OrthoDB" id="10018779at2759"/>
<protein>
    <submittedName>
        <fullName evidence="13">(pine wood nematode) hypothetical protein</fullName>
    </submittedName>
</protein>
<evidence type="ECO:0000256" key="5">
    <source>
        <dbReference type="ARBA" id="ARBA00022833"/>
    </source>
</evidence>
<dbReference type="Gene3D" id="3.30.50.10">
    <property type="entry name" value="Erythroid Transcription Factor GATA-1, subunit A"/>
    <property type="match status" value="1"/>
</dbReference>
<dbReference type="CDD" id="cd06960">
    <property type="entry name" value="NR_DBD_HNF4A"/>
    <property type="match status" value="1"/>
</dbReference>
<keyword evidence="4" id="KW-0863">Zinc-finger</keyword>
<evidence type="ECO:0000256" key="8">
    <source>
        <dbReference type="ARBA" id="ARBA00023163"/>
    </source>
</evidence>
<keyword evidence="10" id="KW-0539">Nucleus</keyword>
<keyword evidence="7" id="KW-0238">DNA-binding</keyword>
<evidence type="ECO:0000259" key="12">
    <source>
        <dbReference type="PROSITE" id="PS51843"/>
    </source>
</evidence>
<dbReference type="eggNOG" id="KOG3575">
    <property type="taxonomic scope" value="Eukaryota"/>
</dbReference>
<dbReference type="GO" id="GO:0003700">
    <property type="term" value="F:DNA-binding transcription factor activity"/>
    <property type="evidence" value="ECO:0007669"/>
    <property type="project" value="InterPro"/>
</dbReference>
<evidence type="ECO:0000313" key="16">
    <source>
        <dbReference type="WBParaSite" id="BXY_1091200.1"/>
    </source>
</evidence>
<keyword evidence="15" id="KW-1185">Reference proteome</keyword>
<accession>A0A1I7SD08</accession>
<dbReference type="Proteomes" id="UP000582659">
    <property type="component" value="Unassembled WGS sequence"/>
</dbReference>
<dbReference type="Proteomes" id="UP000095284">
    <property type="component" value="Unplaced"/>
</dbReference>
<dbReference type="InterPro" id="IPR035500">
    <property type="entry name" value="NHR-like_dom_sf"/>
</dbReference>
<name>A0A1I7SD08_BURXY</name>
<dbReference type="GO" id="GO:0000978">
    <property type="term" value="F:RNA polymerase II cis-regulatory region sequence-specific DNA binding"/>
    <property type="evidence" value="ECO:0007669"/>
    <property type="project" value="InterPro"/>
</dbReference>
<dbReference type="EMBL" id="CAJFCV020000002">
    <property type="protein sequence ID" value="CAG9093127.1"/>
    <property type="molecule type" value="Genomic_DNA"/>
</dbReference>
<keyword evidence="8" id="KW-0804">Transcription</keyword>
<dbReference type="InterPro" id="IPR001628">
    <property type="entry name" value="Znf_hrmn_rcpt"/>
</dbReference>
<gene>
    <name evidence="13" type="ORF">BXYJ_LOCUS3162</name>
</gene>
<keyword evidence="5" id="KW-0862">Zinc</keyword>